<accession>A0A9P4S104</accession>
<organism evidence="2 3">
    <name type="scientific">Patellaria atrata CBS 101060</name>
    <dbReference type="NCBI Taxonomy" id="1346257"/>
    <lineage>
        <taxon>Eukaryota</taxon>
        <taxon>Fungi</taxon>
        <taxon>Dikarya</taxon>
        <taxon>Ascomycota</taxon>
        <taxon>Pezizomycotina</taxon>
        <taxon>Dothideomycetes</taxon>
        <taxon>Dothideomycetes incertae sedis</taxon>
        <taxon>Patellariales</taxon>
        <taxon>Patellariaceae</taxon>
        <taxon>Patellaria</taxon>
    </lineage>
</organism>
<dbReference type="AlphaFoldDB" id="A0A9P4S104"/>
<evidence type="ECO:0000313" key="3">
    <source>
        <dbReference type="Proteomes" id="UP000799429"/>
    </source>
</evidence>
<gene>
    <name evidence="2" type="ORF">M501DRAFT_991027</name>
</gene>
<keyword evidence="3" id="KW-1185">Reference proteome</keyword>
<dbReference type="EMBL" id="MU006133">
    <property type="protein sequence ID" value="KAF2834129.1"/>
    <property type="molecule type" value="Genomic_DNA"/>
</dbReference>
<feature type="compositionally biased region" description="Basic and acidic residues" evidence="1">
    <location>
        <begin position="151"/>
        <end position="161"/>
    </location>
</feature>
<comment type="caution">
    <text evidence="2">The sequence shown here is derived from an EMBL/GenBank/DDBJ whole genome shotgun (WGS) entry which is preliminary data.</text>
</comment>
<evidence type="ECO:0000313" key="2">
    <source>
        <dbReference type="EMBL" id="KAF2834129.1"/>
    </source>
</evidence>
<reference evidence="2" key="1">
    <citation type="journal article" date="2020" name="Stud. Mycol.">
        <title>101 Dothideomycetes genomes: a test case for predicting lifestyles and emergence of pathogens.</title>
        <authorList>
            <person name="Haridas S."/>
            <person name="Albert R."/>
            <person name="Binder M."/>
            <person name="Bloem J."/>
            <person name="Labutti K."/>
            <person name="Salamov A."/>
            <person name="Andreopoulos B."/>
            <person name="Baker S."/>
            <person name="Barry K."/>
            <person name="Bills G."/>
            <person name="Bluhm B."/>
            <person name="Cannon C."/>
            <person name="Castanera R."/>
            <person name="Culley D."/>
            <person name="Daum C."/>
            <person name="Ezra D."/>
            <person name="Gonzalez J."/>
            <person name="Henrissat B."/>
            <person name="Kuo A."/>
            <person name="Liang C."/>
            <person name="Lipzen A."/>
            <person name="Lutzoni F."/>
            <person name="Magnuson J."/>
            <person name="Mondo S."/>
            <person name="Nolan M."/>
            <person name="Ohm R."/>
            <person name="Pangilinan J."/>
            <person name="Park H.-J."/>
            <person name="Ramirez L."/>
            <person name="Alfaro M."/>
            <person name="Sun H."/>
            <person name="Tritt A."/>
            <person name="Yoshinaga Y."/>
            <person name="Zwiers L.-H."/>
            <person name="Turgeon B."/>
            <person name="Goodwin S."/>
            <person name="Spatafora J."/>
            <person name="Crous P."/>
            <person name="Grigoriev I."/>
        </authorList>
    </citation>
    <scope>NUCLEOTIDE SEQUENCE</scope>
    <source>
        <strain evidence="2">CBS 101060</strain>
    </source>
</reference>
<sequence>MLEVPPIITTIEEVDEPVLLEDIVDAEATQVCNLKQTTQTAVGKAKDGRVDQSGTFPTPPPDTPPTSDSPSNSHVLTPTSTPPLSAQPQQPDRIAGNAEEAQETSLSGPTDSADAMEDPEAAPPSLSLSDHPRQTQSSSSLRTDEEGEVIDVERGQDKPTQEELVEQQIQSELHTSQKKGSGVNTRRNRAPRAIEISSRMAETNILPEGSKRVRKPPRNNDPAVFYAEHIAKQLSDLKTTHQDDLPPPPKYYKDVLKHPYRAQFLAAMELEMSALQSRGV</sequence>
<feature type="region of interest" description="Disordered" evidence="1">
    <location>
        <begin position="36"/>
        <end position="221"/>
    </location>
</feature>
<feature type="compositionally biased region" description="Polar residues" evidence="1">
    <location>
        <begin position="72"/>
        <end position="90"/>
    </location>
</feature>
<proteinExistence type="predicted"/>
<protein>
    <submittedName>
        <fullName evidence="2">Uncharacterized protein</fullName>
    </submittedName>
</protein>
<feature type="compositionally biased region" description="Polar residues" evidence="1">
    <location>
        <begin position="167"/>
        <end position="185"/>
    </location>
</feature>
<dbReference type="Proteomes" id="UP000799429">
    <property type="component" value="Unassembled WGS sequence"/>
</dbReference>
<name>A0A9P4S104_9PEZI</name>
<evidence type="ECO:0000256" key="1">
    <source>
        <dbReference type="SAM" id="MobiDB-lite"/>
    </source>
</evidence>